<keyword evidence="3" id="KW-1185">Reference proteome</keyword>
<gene>
    <name evidence="2" type="ORF">Cgig2_003388</name>
</gene>
<reference evidence="2" key="1">
    <citation type="submission" date="2022-04" db="EMBL/GenBank/DDBJ databases">
        <title>Carnegiea gigantea Genome sequencing and assembly v2.</title>
        <authorList>
            <person name="Copetti D."/>
            <person name="Sanderson M.J."/>
            <person name="Burquez A."/>
            <person name="Wojciechowski M.F."/>
        </authorList>
    </citation>
    <scope>NUCLEOTIDE SEQUENCE</scope>
    <source>
        <strain evidence="2">SGP5-SGP5p</strain>
        <tissue evidence="2">Aerial part</tissue>
    </source>
</reference>
<sequence>MAYCNDYRATVCKIVAIDSLCNIYYKCCIKFLAITTFVRAITVDTSNAISFPVHSNTTSFLEHSSSFLLCHPAHPSPSTVVPSVSVIVGGILQQCEKLIGQIQVIIELVSYQLIFTKFDPALITSASLAQVHVAHLHNGQKVQHTRMIDTTAADYATVELILGGDSR</sequence>
<protein>
    <recommendedName>
        <fullName evidence="1">ABC1 atypical kinase-like domain-containing protein</fullName>
    </recommendedName>
</protein>
<evidence type="ECO:0000313" key="3">
    <source>
        <dbReference type="Proteomes" id="UP001153076"/>
    </source>
</evidence>
<proteinExistence type="predicted"/>
<comment type="caution">
    <text evidence="2">The sequence shown here is derived from an EMBL/GenBank/DDBJ whole genome shotgun (WGS) entry which is preliminary data.</text>
</comment>
<accession>A0A9Q1JPX7</accession>
<dbReference type="Proteomes" id="UP001153076">
    <property type="component" value="Unassembled WGS sequence"/>
</dbReference>
<dbReference type="Pfam" id="PF03109">
    <property type="entry name" value="ABC1"/>
    <property type="match status" value="1"/>
</dbReference>
<feature type="domain" description="ABC1 atypical kinase-like" evidence="1">
    <location>
        <begin position="112"/>
        <end position="161"/>
    </location>
</feature>
<evidence type="ECO:0000313" key="2">
    <source>
        <dbReference type="EMBL" id="KAJ8428840.1"/>
    </source>
</evidence>
<evidence type="ECO:0000259" key="1">
    <source>
        <dbReference type="Pfam" id="PF03109"/>
    </source>
</evidence>
<dbReference type="InterPro" id="IPR004147">
    <property type="entry name" value="ABC1_dom"/>
</dbReference>
<dbReference type="EMBL" id="JAKOGI010000963">
    <property type="protein sequence ID" value="KAJ8428840.1"/>
    <property type="molecule type" value="Genomic_DNA"/>
</dbReference>
<dbReference type="AlphaFoldDB" id="A0A9Q1JPX7"/>
<dbReference type="OrthoDB" id="1728519at2759"/>
<organism evidence="2 3">
    <name type="scientific">Carnegiea gigantea</name>
    <dbReference type="NCBI Taxonomy" id="171969"/>
    <lineage>
        <taxon>Eukaryota</taxon>
        <taxon>Viridiplantae</taxon>
        <taxon>Streptophyta</taxon>
        <taxon>Embryophyta</taxon>
        <taxon>Tracheophyta</taxon>
        <taxon>Spermatophyta</taxon>
        <taxon>Magnoliopsida</taxon>
        <taxon>eudicotyledons</taxon>
        <taxon>Gunneridae</taxon>
        <taxon>Pentapetalae</taxon>
        <taxon>Caryophyllales</taxon>
        <taxon>Cactineae</taxon>
        <taxon>Cactaceae</taxon>
        <taxon>Cactoideae</taxon>
        <taxon>Echinocereeae</taxon>
        <taxon>Carnegiea</taxon>
    </lineage>
</organism>
<name>A0A9Q1JPX7_9CARY</name>